<organism evidence="1 2">
    <name type="scientific">Escherichia coli</name>
    <dbReference type="NCBI Taxonomy" id="562"/>
    <lineage>
        <taxon>Bacteria</taxon>
        <taxon>Pseudomonadati</taxon>
        <taxon>Pseudomonadota</taxon>
        <taxon>Gammaproteobacteria</taxon>
        <taxon>Enterobacterales</taxon>
        <taxon>Enterobacteriaceae</taxon>
        <taxon>Escherichia</taxon>
    </lineage>
</organism>
<dbReference type="InterPro" id="IPR002178">
    <property type="entry name" value="PTS_EIIA_type-2_dom"/>
</dbReference>
<name>A0A377CDI6_ECOLX</name>
<dbReference type="Gene3D" id="3.40.930.10">
    <property type="entry name" value="Mannitol-specific EII, Chain A"/>
    <property type="match status" value="1"/>
</dbReference>
<dbReference type="PROSITE" id="PS51094">
    <property type="entry name" value="PTS_EIIA_TYPE_2"/>
    <property type="match status" value="1"/>
</dbReference>
<dbReference type="AlphaFoldDB" id="A0A377CDI6"/>
<evidence type="ECO:0000313" key="1">
    <source>
        <dbReference type="EMBL" id="STL91434.1"/>
    </source>
</evidence>
<dbReference type="InterPro" id="IPR016152">
    <property type="entry name" value="PTrfase/Anion_transptr"/>
</dbReference>
<dbReference type="CDD" id="cd00211">
    <property type="entry name" value="PTS_IIA_fru"/>
    <property type="match status" value="1"/>
</dbReference>
<dbReference type="PANTHER" id="PTHR47738:SF3">
    <property type="entry name" value="PHOSPHOTRANSFERASE SYSTEM MANNITOL_FRUCTOSE-SPECIFIC IIA DOMAIN CONTAINING PROTEIN"/>
    <property type="match status" value="1"/>
</dbReference>
<accession>A0A377CDI6</accession>
<sequence>MKFEILVNDVDNSISDYQTAITFAGTQLLEKGYITAEYIDACLEREKSYPTGLMMANGQGIAIPHADYTLVNVNSISIVRFANDVTFGQMEDADLTVDCSIMFNLAFATSDQHMSILRRLFTLFQDNAFVETCRNLPATRVAKYVEDTLAASLN</sequence>
<protein>
    <submittedName>
        <fullName evidence="1">Putative PTS IIA-like nitrogen-regulatory protein PtsN</fullName>
    </submittedName>
</protein>
<dbReference type="InterPro" id="IPR051541">
    <property type="entry name" value="PTS_SugarTrans_NitroReg"/>
</dbReference>
<gene>
    <name evidence="1" type="primary">mtlA_2</name>
    <name evidence="1" type="ORF">NCTC10429_03010</name>
</gene>
<reference evidence="1 2" key="1">
    <citation type="submission" date="2018-06" db="EMBL/GenBank/DDBJ databases">
        <authorList>
            <consortium name="Pathogen Informatics"/>
            <person name="Doyle S."/>
        </authorList>
    </citation>
    <scope>NUCLEOTIDE SEQUENCE [LARGE SCALE GENOMIC DNA]</scope>
    <source>
        <strain evidence="1 2">NCTC10429</strain>
    </source>
</reference>
<evidence type="ECO:0000313" key="2">
    <source>
        <dbReference type="Proteomes" id="UP000254088"/>
    </source>
</evidence>
<dbReference type="RefSeq" id="WP_054626313.1">
    <property type="nucleotide sequence ID" value="NZ_CANUHI010000019.1"/>
</dbReference>
<dbReference type="Pfam" id="PF00359">
    <property type="entry name" value="PTS_EIIA_2"/>
    <property type="match status" value="1"/>
</dbReference>
<dbReference type="PANTHER" id="PTHR47738">
    <property type="entry name" value="PTS SYSTEM FRUCTOSE-LIKE EIIA COMPONENT-RELATED"/>
    <property type="match status" value="1"/>
</dbReference>
<dbReference type="SUPFAM" id="SSF55804">
    <property type="entry name" value="Phoshotransferase/anion transport protein"/>
    <property type="match status" value="1"/>
</dbReference>
<dbReference type="EMBL" id="UGEX01000001">
    <property type="protein sequence ID" value="STL91434.1"/>
    <property type="molecule type" value="Genomic_DNA"/>
</dbReference>
<dbReference type="Proteomes" id="UP000254088">
    <property type="component" value="Unassembled WGS sequence"/>
</dbReference>
<proteinExistence type="predicted"/>